<evidence type="ECO:0000313" key="2">
    <source>
        <dbReference type="Proteomes" id="UP000814140"/>
    </source>
</evidence>
<proteinExistence type="predicted"/>
<sequence length="256" mass="28984">MVINTTAHLETHGESISFEGAPIVIGSPDFLWISGGSMRPQVITLKGFQRPSWRSSLVTNLNRLRQATQSTRFISYSLYGYMTFNNCKYGVLSNWKHTVFFKRVKDRTLEYSRPIDVDVASTGSMSILKAWSWSREPVASASLAHQDPLQTISLPDGSDIPTVYKVVDVMSDDSAMNRVQTEVQAYSSLRHLQGDVISLFYGWYRFHFHGLVEETNFGLLDGRAVLLNLEVCQESHRLESHAMQSADIRRIDSSVR</sequence>
<name>A0ACB8T3W2_9AGAM</name>
<accession>A0ACB8T3W2</accession>
<keyword evidence="2" id="KW-1185">Reference proteome</keyword>
<organism evidence="1 2">
    <name type="scientific">Artomyces pyxidatus</name>
    <dbReference type="NCBI Taxonomy" id="48021"/>
    <lineage>
        <taxon>Eukaryota</taxon>
        <taxon>Fungi</taxon>
        <taxon>Dikarya</taxon>
        <taxon>Basidiomycota</taxon>
        <taxon>Agaricomycotina</taxon>
        <taxon>Agaricomycetes</taxon>
        <taxon>Russulales</taxon>
        <taxon>Auriscalpiaceae</taxon>
        <taxon>Artomyces</taxon>
    </lineage>
</organism>
<evidence type="ECO:0000313" key="1">
    <source>
        <dbReference type="EMBL" id="KAI0063087.1"/>
    </source>
</evidence>
<dbReference type="EMBL" id="MU277204">
    <property type="protein sequence ID" value="KAI0063087.1"/>
    <property type="molecule type" value="Genomic_DNA"/>
</dbReference>
<reference evidence="1" key="2">
    <citation type="journal article" date="2022" name="New Phytol.">
        <title>Evolutionary transition to the ectomycorrhizal habit in the genomes of a hyperdiverse lineage of mushroom-forming fungi.</title>
        <authorList>
            <person name="Looney B."/>
            <person name="Miyauchi S."/>
            <person name="Morin E."/>
            <person name="Drula E."/>
            <person name="Courty P.E."/>
            <person name="Kohler A."/>
            <person name="Kuo A."/>
            <person name="LaButti K."/>
            <person name="Pangilinan J."/>
            <person name="Lipzen A."/>
            <person name="Riley R."/>
            <person name="Andreopoulos W."/>
            <person name="He G."/>
            <person name="Johnson J."/>
            <person name="Nolan M."/>
            <person name="Tritt A."/>
            <person name="Barry K.W."/>
            <person name="Grigoriev I.V."/>
            <person name="Nagy L.G."/>
            <person name="Hibbett D."/>
            <person name="Henrissat B."/>
            <person name="Matheny P.B."/>
            <person name="Labbe J."/>
            <person name="Martin F.M."/>
        </authorList>
    </citation>
    <scope>NUCLEOTIDE SEQUENCE</scope>
    <source>
        <strain evidence="1">HHB10654</strain>
    </source>
</reference>
<gene>
    <name evidence="1" type="ORF">BV25DRAFT_1837831</name>
</gene>
<reference evidence="1" key="1">
    <citation type="submission" date="2021-03" db="EMBL/GenBank/DDBJ databases">
        <authorList>
            <consortium name="DOE Joint Genome Institute"/>
            <person name="Ahrendt S."/>
            <person name="Looney B.P."/>
            <person name="Miyauchi S."/>
            <person name="Morin E."/>
            <person name="Drula E."/>
            <person name="Courty P.E."/>
            <person name="Chicoki N."/>
            <person name="Fauchery L."/>
            <person name="Kohler A."/>
            <person name="Kuo A."/>
            <person name="Labutti K."/>
            <person name="Pangilinan J."/>
            <person name="Lipzen A."/>
            <person name="Riley R."/>
            <person name="Andreopoulos W."/>
            <person name="He G."/>
            <person name="Johnson J."/>
            <person name="Barry K.W."/>
            <person name="Grigoriev I.V."/>
            <person name="Nagy L."/>
            <person name="Hibbett D."/>
            <person name="Henrissat B."/>
            <person name="Matheny P.B."/>
            <person name="Labbe J."/>
            <person name="Martin F."/>
        </authorList>
    </citation>
    <scope>NUCLEOTIDE SEQUENCE</scope>
    <source>
        <strain evidence="1">HHB10654</strain>
    </source>
</reference>
<comment type="caution">
    <text evidence="1">The sequence shown here is derived from an EMBL/GenBank/DDBJ whole genome shotgun (WGS) entry which is preliminary data.</text>
</comment>
<protein>
    <submittedName>
        <fullName evidence="1">Uncharacterized protein</fullName>
    </submittedName>
</protein>
<dbReference type="Proteomes" id="UP000814140">
    <property type="component" value="Unassembled WGS sequence"/>
</dbReference>